<keyword evidence="2" id="KW-0678">Repressor</keyword>
<feature type="compositionally biased region" description="Polar residues" evidence="15">
    <location>
        <begin position="296"/>
        <end position="318"/>
    </location>
</feature>
<dbReference type="PANTHER" id="PTHR47428">
    <property type="entry name" value="REGULATORY PROTEIN MIG1-RELATED"/>
    <property type="match status" value="1"/>
</dbReference>
<evidence type="ECO:0000256" key="9">
    <source>
        <dbReference type="ARBA" id="ARBA00023163"/>
    </source>
</evidence>
<feature type="domain" description="C2H2-type" evidence="16">
    <location>
        <begin position="108"/>
        <end position="137"/>
    </location>
</feature>
<dbReference type="FunFam" id="3.30.160.60:FF:000152">
    <property type="entry name" value="DNA-binding protein creA"/>
    <property type="match status" value="1"/>
</dbReference>
<comment type="caution">
    <text evidence="17">The sequence shown here is derived from an EMBL/GenBank/DDBJ whole genome shotgun (WGS) entry which is preliminary data.</text>
</comment>
<dbReference type="GO" id="GO:0000978">
    <property type="term" value="F:RNA polymerase II cis-regulatory region sequence-specific DNA binding"/>
    <property type="evidence" value="ECO:0007669"/>
    <property type="project" value="TreeGrafter"/>
</dbReference>
<keyword evidence="3" id="KW-0479">Metal-binding</keyword>
<evidence type="ECO:0000256" key="2">
    <source>
        <dbReference type="ARBA" id="ARBA00022491"/>
    </source>
</evidence>
<dbReference type="SMART" id="SM00355">
    <property type="entry name" value="ZnF_C2H2"/>
    <property type="match status" value="2"/>
</dbReference>
<dbReference type="GO" id="GO:0008270">
    <property type="term" value="F:zinc ion binding"/>
    <property type="evidence" value="ECO:0007669"/>
    <property type="project" value="UniProtKB-KW"/>
</dbReference>
<dbReference type="Proteomes" id="UP001320245">
    <property type="component" value="Unassembled WGS sequence"/>
</dbReference>
<dbReference type="GO" id="GO:0005737">
    <property type="term" value="C:cytoplasm"/>
    <property type="evidence" value="ECO:0007669"/>
    <property type="project" value="TreeGrafter"/>
</dbReference>
<evidence type="ECO:0000256" key="4">
    <source>
        <dbReference type="ARBA" id="ARBA00022737"/>
    </source>
</evidence>
<evidence type="ECO:0000256" key="11">
    <source>
        <dbReference type="ARBA" id="ARBA00038023"/>
    </source>
</evidence>
<dbReference type="PANTHER" id="PTHR47428:SF1">
    <property type="entry name" value="REGULATORY PROTEIN MIG1-RELATED"/>
    <property type="match status" value="1"/>
</dbReference>
<keyword evidence="5 14" id="KW-0863">Zinc-finger</keyword>
<feature type="compositionally biased region" description="Basic residues" evidence="15">
    <location>
        <begin position="286"/>
        <end position="295"/>
    </location>
</feature>
<feature type="region of interest" description="Disordered" evidence="15">
    <location>
        <begin position="238"/>
        <end position="331"/>
    </location>
</feature>
<keyword evidence="6" id="KW-0862">Zinc</keyword>
<comment type="similarity">
    <text evidence="11">Belongs to the creA/MIG C2H2-type zinc-finger protein family.</text>
</comment>
<evidence type="ECO:0000256" key="14">
    <source>
        <dbReference type="PROSITE-ProRule" id="PRU00042"/>
    </source>
</evidence>
<dbReference type="PROSITE" id="PS50157">
    <property type="entry name" value="ZINC_FINGER_C2H2_2"/>
    <property type="match status" value="2"/>
</dbReference>
<evidence type="ECO:0000256" key="7">
    <source>
        <dbReference type="ARBA" id="ARBA00023015"/>
    </source>
</evidence>
<keyword evidence="4" id="KW-0677">Repeat</keyword>
<evidence type="ECO:0000256" key="13">
    <source>
        <dbReference type="ARBA" id="ARBA00077756"/>
    </source>
</evidence>
<feature type="region of interest" description="Disordered" evidence="15">
    <location>
        <begin position="121"/>
        <end position="219"/>
    </location>
</feature>
<keyword evidence="7" id="KW-0805">Transcription regulation</keyword>
<feature type="compositionally biased region" description="Low complexity" evidence="15">
    <location>
        <begin position="412"/>
        <end position="431"/>
    </location>
</feature>
<dbReference type="PROSITE" id="PS00028">
    <property type="entry name" value="ZINC_FINGER_C2H2_1"/>
    <property type="match status" value="2"/>
</dbReference>
<evidence type="ECO:0000256" key="5">
    <source>
        <dbReference type="ARBA" id="ARBA00022771"/>
    </source>
</evidence>
<feature type="compositionally biased region" description="Low complexity" evidence="15">
    <location>
        <begin position="359"/>
        <end position="368"/>
    </location>
</feature>
<dbReference type="InterPro" id="IPR051007">
    <property type="entry name" value="creA/MIG_C2H2-ZnF"/>
</dbReference>
<dbReference type="AlphaFoldDB" id="A0AAN9UIJ8"/>
<dbReference type="GO" id="GO:0005634">
    <property type="term" value="C:nucleus"/>
    <property type="evidence" value="ECO:0007669"/>
    <property type="project" value="UniProtKB-SubCell"/>
</dbReference>
<evidence type="ECO:0000256" key="1">
    <source>
        <dbReference type="ARBA" id="ARBA00004123"/>
    </source>
</evidence>
<evidence type="ECO:0000256" key="8">
    <source>
        <dbReference type="ARBA" id="ARBA00023125"/>
    </source>
</evidence>
<evidence type="ECO:0000256" key="15">
    <source>
        <dbReference type="SAM" id="MobiDB-lite"/>
    </source>
</evidence>
<comment type="function">
    <text evidence="12">Involved in carbon catabolite repression. Represses the transcription of a number of genes by binding to a GC-rich region in their promoter.</text>
</comment>
<evidence type="ECO:0000256" key="12">
    <source>
        <dbReference type="ARBA" id="ARBA00054824"/>
    </source>
</evidence>
<feature type="region of interest" description="Disordered" evidence="15">
    <location>
        <begin position="355"/>
        <end position="437"/>
    </location>
</feature>
<evidence type="ECO:0000313" key="18">
    <source>
        <dbReference type="Proteomes" id="UP001320245"/>
    </source>
</evidence>
<dbReference type="SUPFAM" id="SSF57667">
    <property type="entry name" value="beta-beta-alpha zinc fingers"/>
    <property type="match status" value="1"/>
</dbReference>
<reference evidence="17 18" key="1">
    <citation type="journal article" date="2023" name="PLoS ONE">
        <title>Cytospora paraplurivora sp. nov. isolated from orchards with fruit tree decline syndrome in Ontario, Canada.</title>
        <authorList>
            <person name="Ilyukhin E."/>
            <person name="Nguyen H.D.T."/>
            <person name="Castle A.J."/>
            <person name="Ellouze W."/>
        </authorList>
    </citation>
    <scope>NUCLEOTIDE SEQUENCE [LARGE SCALE GENOMIC DNA]</scope>
    <source>
        <strain evidence="17 18">FDS-564</strain>
    </source>
</reference>
<keyword evidence="8" id="KW-0238">DNA-binding</keyword>
<feature type="region of interest" description="Disordered" evidence="15">
    <location>
        <begin position="1"/>
        <end position="78"/>
    </location>
</feature>
<evidence type="ECO:0000256" key="3">
    <source>
        <dbReference type="ARBA" id="ARBA00022723"/>
    </source>
</evidence>
<comment type="subcellular location">
    <subcellularLocation>
        <location evidence="1">Nucleus</location>
    </subcellularLocation>
</comment>
<keyword evidence="18" id="KW-1185">Reference proteome</keyword>
<dbReference type="GO" id="GO:0043609">
    <property type="term" value="P:regulation of carbon utilization"/>
    <property type="evidence" value="ECO:0007669"/>
    <property type="project" value="UniProtKB-ARBA"/>
</dbReference>
<accession>A0AAN9UIJ8</accession>
<organism evidence="17 18">
    <name type="scientific">Cytospora paraplurivora</name>
    <dbReference type="NCBI Taxonomy" id="2898453"/>
    <lineage>
        <taxon>Eukaryota</taxon>
        <taxon>Fungi</taxon>
        <taxon>Dikarya</taxon>
        <taxon>Ascomycota</taxon>
        <taxon>Pezizomycotina</taxon>
        <taxon>Sordariomycetes</taxon>
        <taxon>Sordariomycetidae</taxon>
        <taxon>Diaporthales</taxon>
        <taxon>Cytosporaceae</taxon>
        <taxon>Cytospora</taxon>
    </lineage>
</organism>
<dbReference type="Pfam" id="PF00096">
    <property type="entry name" value="zf-C2H2"/>
    <property type="match status" value="2"/>
</dbReference>
<dbReference type="EMBL" id="JAJSPL020000002">
    <property type="protein sequence ID" value="KAK7748601.1"/>
    <property type="molecule type" value="Genomic_DNA"/>
</dbReference>
<feature type="compositionally biased region" description="Polar residues" evidence="15">
    <location>
        <begin position="132"/>
        <end position="147"/>
    </location>
</feature>
<dbReference type="InterPro" id="IPR036236">
    <property type="entry name" value="Znf_C2H2_sf"/>
</dbReference>
<dbReference type="FunFam" id="3.30.160.60:FF:000089">
    <property type="entry name" value="DNA-binding protein creA"/>
    <property type="match status" value="1"/>
</dbReference>
<dbReference type="Gene3D" id="3.30.160.60">
    <property type="entry name" value="Classic Zinc Finger"/>
    <property type="match status" value="2"/>
</dbReference>
<protein>
    <recommendedName>
        <fullName evidence="13">Carbon catabolite repressor</fullName>
    </recommendedName>
</protein>
<feature type="compositionally biased region" description="Low complexity" evidence="15">
    <location>
        <begin position="17"/>
        <end position="49"/>
    </location>
</feature>
<evidence type="ECO:0000313" key="17">
    <source>
        <dbReference type="EMBL" id="KAK7748601.1"/>
    </source>
</evidence>
<gene>
    <name evidence="17" type="ORF">SLS53_000621</name>
</gene>
<sequence>MQRSQSAVDFINLLNPDSASAQDLQDQSSGTGSGDSSQAQSPTQQPSDANDMASVSVLRPNGPLPTGQPTEVTNELPRPYKCPLCDKAFHRLEHQTRHIRTHTGEKPHACNFPGCSKKFSRSDELTRHSRIHSNPNSRRGNKGQQPHQMLGGGMMPGDMMPPPPGPKNIRSAPPSSLSSPNVSPPHSFSQFVLPHNSPAPFGRVPPSPASSSHGGGPMDISMLAKAAHQVERDNLMAPSASHHSSRFHPYYSHSNHGSRGNLPSLSAYHMSRSNSQEDQQDEHYSHAYRHVKRSRPNSPQSTAPSSPTFSHDSLSPTPDHTPLATPAHSPRLRPSYQATYELPPFRQLSLGHTTPALAPLEPQPDQQFPQPPPGSGVRTGMSLSDIMSRPDGTQRKLPVPQVPKVAVQDLLSPEGFSTSGRSSSSNSVAGGDLMDRS</sequence>
<evidence type="ECO:0000256" key="6">
    <source>
        <dbReference type="ARBA" id="ARBA00022833"/>
    </source>
</evidence>
<evidence type="ECO:0000256" key="10">
    <source>
        <dbReference type="ARBA" id="ARBA00023242"/>
    </source>
</evidence>
<keyword evidence="9" id="KW-0804">Transcription</keyword>
<feature type="domain" description="C2H2-type" evidence="16">
    <location>
        <begin position="80"/>
        <end position="107"/>
    </location>
</feature>
<proteinExistence type="inferred from homology"/>
<dbReference type="GO" id="GO:0000433">
    <property type="term" value="P:carbon catabolite repression of transcription from RNA polymerase II promoter by glucose"/>
    <property type="evidence" value="ECO:0007669"/>
    <property type="project" value="TreeGrafter"/>
</dbReference>
<keyword evidence="10" id="KW-0539">Nucleus</keyword>
<name>A0AAN9UIJ8_9PEZI</name>
<feature type="compositionally biased region" description="Low complexity" evidence="15">
    <location>
        <begin position="171"/>
        <end position="187"/>
    </location>
</feature>
<dbReference type="InterPro" id="IPR013087">
    <property type="entry name" value="Znf_C2H2_type"/>
</dbReference>
<feature type="compositionally biased region" description="Polar residues" evidence="15">
    <location>
        <begin position="252"/>
        <end position="264"/>
    </location>
</feature>
<evidence type="ECO:0000259" key="16">
    <source>
        <dbReference type="PROSITE" id="PS50157"/>
    </source>
</evidence>